<dbReference type="InterPro" id="IPR020841">
    <property type="entry name" value="PKS_Beta-ketoAc_synthase_dom"/>
</dbReference>
<dbReference type="GO" id="GO:0005739">
    <property type="term" value="C:mitochondrion"/>
    <property type="evidence" value="ECO:0007669"/>
    <property type="project" value="TreeGrafter"/>
</dbReference>
<dbReference type="PANTHER" id="PTHR11712:SF297">
    <property type="entry name" value="3-OXOACYL-[ACYL-CARRIER-PROTEIN] SYNTHASE, MITOCHONDRIAL"/>
    <property type="match status" value="1"/>
</dbReference>
<accession>A0A7R9T132</accession>
<feature type="domain" description="Ketosynthase family 3 (KS3)" evidence="5">
    <location>
        <begin position="49"/>
        <end position="475"/>
    </location>
</feature>
<evidence type="ECO:0000259" key="5">
    <source>
        <dbReference type="PROSITE" id="PS52004"/>
    </source>
</evidence>
<evidence type="ECO:0000313" key="6">
    <source>
        <dbReference type="EMBL" id="CAD8221133.1"/>
    </source>
</evidence>
<protein>
    <recommendedName>
        <fullName evidence="2">beta-ketoacyl-[acyl-carrier-protein] synthase I</fullName>
        <ecNumber evidence="2">2.3.1.41</ecNumber>
    </recommendedName>
</protein>
<dbReference type="InterPro" id="IPR000794">
    <property type="entry name" value="Beta-ketoacyl_synthase"/>
</dbReference>
<dbReference type="CDD" id="cd00834">
    <property type="entry name" value="KAS_I_II"/>
    <property type="match status" value="1"/>
</dbReference>
<dbReference type="PANTHER" id="PTHR11712">
    <property type="entry name" value="POLYKETIDE SYNTHASE-RELATED"/>
    <property type="match status" value="1"/>
</dbReference>
<evidence type="ECO:0000256" key="1">
    <source>
        <dbReference type="ARBA" id="ARBA00008467"/>
    </source>
</evidence>
<name>A0A7R9T132_9CHLO</name>
<dbReference type="EC" id="2.3.1.41" evidence="2"/>
<dbReference type="PROSITE" id="PS52004">
    <property type="entry name" value="KS3_2"/>
    <property type="match status" value="1"/>
</dbReference>
<sequence>MALASARRDASTRVLEALRASRDGSRRLGDARRSMSHYARGVPLDALYPRRVVVTGIGLVTPLARTTAENWRALLANAGATRALREDDLARECWNALAASDGARARTRHAGVVNRREGYDANAWSDGGSLASFVAYGRCAAKEAIEDAGMTSARDTPRDDVGVSFGAGMGGVSDLTRAGGWMAKGELRRISPYFVPRILANAGAGRISMDHGFRGPNLAAATACATSAHCIGDAFRALQRGDANVMIAGGAEGCIDAVSLAAFAKARALSATGRAKPFDVARDGFVMGEGAGVLVLETLEHARARGVDKVYAEIRGYGASGDAHHVTRASPDGEGAARAMRAAMRDAGVDDPLDVGYVNAHATGTPLGDAAEAMALKTVFGADAIESGRVLTTSTKGATGHLLGAAGAIEAAYTVMALHTGDVPPTFGYDTVDPNLRIPIVGAGGVAARLRDDARAAMSNSFGFGGTNASLVFARAPPLDAAP</sequence>
<dbReference type="NCBIfam" id="NF005589">
    <property type="entry name" value="PRK07314.1"/>
    <property type="match status" value="1"/>
</dbReference>
<reference evidence="6" key="1">
    <citation type="submission" date="2021-01" db="EMBL/GenBank/DDBJ databases">
        <authorList>
            <person name="Corre E."/>
            <person name="Pelletier E."/>
            <person name="Niang G."/>
            <person name="Scheremetjew M."/>
            <person name="Finn R."/>
            <person name="Kale V."/>
            <person name="Holt S."/>
            <person name="Cochrane G."/>
            <person name="Meng A."/>
            <person name="Brown T."/>
            <person name="Cohen L."/>
        </authorList>
    </citation>
    <scope>NUCLEOTIDE SEQUENCE</scope>
    <source>
        <strain evidence="6">Clade-A-BCC118000</strain>
    </source>
</reference>
<dbReference type="InterPro" id="IPR018201">
    <property type="entry name" value="Ketoacyl_synth_AS"/>
</dbReference>
<dbReference type="SUPFAM" id="SSF53901">
    <property type="entry name" value="Thiolase-like"/>
    <property type="match status" value="2"/>
</dbReference>
<keyword evidence="3 4" id="KW-0808">Transferase</keyword>
<dbReference type="PROSITE" id="PS00606">
    <property type="entry name" value="KS3_1"/>
    <property type="match status" value="1"/>
</dbReference>
<comment type="similarity">
    <text evidence="1 4">Belongs to the thiolase-like superfamily. Beta-ketoacyl-ACP synthases family.</text>
</comment>
<dbReference type="Pfam" id="PF02801">
    <property type="entry name" value="Ketoacyl-synt_C"/>
    <property type="match status" value="1"/>
</dbReference>
<dbReference type="Gene3D" id="3.40.47.10">
    <property type="match status" value="2"/>
</dbReference>
<dbReference type="Pfam" id="PF00109">
    <property type="entry name" value="ketoacyl-synt"/>
    <property type="match status" value="1"/>
</dbReference>
<dbReference type="SMART" id="SM00825">
    <property type="entry name" value="PKS_KS"/>
    <property type="match status" value="1"/>
</dbReference>
<dbReference type="InterPro" id="IPR014031">
    <property type="entry name" value="Ketoacyl_synth_C"/>
</dbReference>
<proteinExistence type="inferred from homology"/>
<evidence type="ECO:0000256" key="3">
    <source>
        <dbReference type="ARBA" id="ARBA00022679"/>
    </source>
</evidence>
<evidence type="ECO:0000256" key="2">
    <source>
        <dbReference type="ARBA" id="ARBA00013191"/>
    </source>
</evidence>
<dbReference type="InterPro" id="IPR016039">
    <property type="entry name" value="Thiolase-like"/>
</dbReference>
<organism evidence="6">
    <name type="scientific">Ostreococcus sp. 'lucimarinus'</name>
    <dbReference type="NCBI Taxonomy" id="242159"/>
    <lineage>
        <taxon>Eukaryota</taxon>
        <taxon>Viridiplantae</taxon>
        <taxon>Chlorophyta</taxon>
        <taxon>Mamiellophyceae</taxon>
        <taxon>Mamiellales</taxon>
        <taxon>Bathycoccaceae</taxon>
        <taxon>Ostreococcus</taxon>
    </lineage>
</organism>
<gene>
    <name evidence="6" type="ORF">OLUC0939_LOCUS1853</name>
</gene>
<dbReference type="EMBL" id="HBDX01002158">
    <property type="protein sequence ID" value="CAD8221133.1"/>
    <property type="molecule type" value="Transcribed_RNA"/>
</dbReference>
<dbReference type="GO" id="GO:0004315">
    <property type="term" value="F:3-oxoacyl-[acyl-carrier-protein] synthase activity"/>
    <property type="evidence" value="ECO:0007669"/>
    <property type="project" value="UniProtKB-EC"/>
</dbReference>
<dbReference type="InterPro" id="IPR014030">
    <property type="entry name" value="Ketoacyl_synth_N"/>
</dbReference>
<dbReference type="AlphaFoldDB" id="A0A7R9T132"/>
<evidence type="ECO:0000256" key="4">
    <source>
        <dbReference type="RuleBase" id="RU003694"/>
    </source>
</evidence>
<dbReference type="GO" id="GO:0006633">
    <property type="term" value="P:fatty acid biosynthetic process"/>
    <property type="evidence" value="ECO:0007669"/>
    <property type="project" value="InterPro"/>
</dbReference>